<proteinExistence type="predicted"/>
<evidence type="ECO:0000259" key="2">
    <source>
        <dbReference type="Pfam" id="PF13439"/>
    </source>
</evidence>
<dbReference type="InterPro" id="IPR028098">
    <property type="entry name" value="Glyco_trans_4-like_N"/>
</dbReference>
<reference evidence="3 4" key="1">
    <citation type="submission" date="2019-03" db="EMBL/GenBank/DDBJ databases">
        <title>Genomics of glacier-inhabiting Cryobacterium strains.</title>
        <authorList>
            <person name="Liu Q."/>
            <person name="Xin Y.-H."/>
        </authorList>
    </citation>
    <scope>NUCLEOTIDE SEQUENCE [LARGE SCALE GENOMIC DNA]</scope>
    <source>
        <strain evidence="3 4">CGMCC 1.4292</strain>
    </source>
</reference>
<dbReference type="Proteomes" id="UP000298218">
    <property type="component" value="Unassembled WGS sequence"/>
</dbReference>
<organism evidence="3 4">
    <name type="scientific">Cryobacterium psychrophilum</name>
    <dbReference type="NCBI Taxonomy" id="41988"/>
    <lineage>
        <taxon>Bacteria</taxon>
        <taxon>Bacillati</taxon>
        <taxon>Actinomycetota</taxon>
        <taxon>Actinomycetes</taxon>
        <taxon>Micrococcales</taxon>
        <taxon>Microbacteriaceae</taxon>
        <taxon>Cryobacterium</taxon>
    </lineage>
</organism>
<dbReference type="Gene3D" id="3.40.50.2000">
    <property type="entry name" value="Glycogen Phosphorylase B"/>
    <property type="match status" value="2"/>
</dbReference>
<keyword evidence="3" id="KW-0808">Transferase</keyword>
<comment type="caution">
    <text evidence="3">The sequence shown here is derived from an EMBL/GenBank/DDBJ whole genome shotgun (WGS) entry which is preliminary data.</text>
</comment>
<dbReference type="GO" id="GO:1901137">
    <property type="term" value="P:carbohydrate derivative biosynthetic process"/>
    <property type="evidence" value="ECO:0007669"/>
    <property type="project" value="UniProtKB-ARBA"/>
</dbReference>
<dbReference type="Pfam" id="PF00534">
    <property type="entry name" value="Glycos_transf_1"/>
    <property type="match status" value="1"/>
</dbReference>
<dbReference type="Pfam" id="PF13439">
    <property type="entry name" value="Glyco_transf_4"/>
    <property type="match status" value="1"/>
</dbReference>
<dbReference type="PANTHER" id="PTHR45947">
    <property type="entry name" value="SULFOQUINOVOSYL TRANSFERASE SQD2"/>
    <property type="match status" value="1"/>
</dbReference>
<keyword evidence="4" id="KW-1185">Reference proteome</keyword>
<dbReference type="RefSeq" id="WP_134173428.1">
    <property type="nucleotide sequence ID" value="NZ_SODI01000001.1"/>
</dbReference>
<dbReference type="AlphaFoldDB" id="A0A4Y8KKI5"/>
<evidence type="ECO:0000313" key="4">
    <source>
        <dbReference type="Proteomes" id="UP000298218"/>
    </source>
</evidence>
<feature type="domain" description="Glycosyl transferase family 1" evidence="1">
    <location>
        <begin position="190"/>
        <end position="344"/>
    </location>
</feature>
<dbReference type="CDD" id="cd03814">
    <property type="entry name" value="GT4-like"/>
    <property type="match status" value="1"/>
</dbReference>
<dbReference type="InterPro" id="IPR001296">
    <property type="entry name" value="Glyco_trans_1"/>
</dbReference>
<accession>A0A4Y8KKI5</accession>
<sequence length="384" mass="41718">MRVALISESFLPTISGVTTSVCKVLEHLAGAGHEAIVIAPAGAPRHYAGFPVHTVPAIAYRQFPVGLPSPHVQRLLADFRPDVVHAASPFLLGAQGISAANRLDIPSVAIFQTDVAGYAARNRLGQATALAWRYVKWVHEGATRTLVPSSASMRDLERMHVPNLALWTRGVDLVGFHPNRKNSPDVTALRQKIAPNHEVIVGYVGRMAPEKQVERFRALRGISGIRLALVGDGPSEPQIARALEGMPVTWLGRLAGSELSTAYASFDIFVHAGTEETFGQTLQEAHAAGLPVVAPAAGGPLDLVTHGENGYLFIPDDERDLRRCVERLVRDPSVRNRMGEAGRRTVLGRSWPTVCDVLMGHYEDVIDERAAIRSMTAIPLYLQR</sequence>
<gene>
    <name evidence="3" type="ORF">E3T53_12445</name>
</gene>
<dbReference type="SUPFAM" id="SSF53756">
    <property type="entry name" value="UDP-Glycosyltransferase/glycogen phosphorylase"/>
    <property type="match status" value="1"/>
</dbReference>
<dbReference type="OrthoDB" id="9802525at2"/>
<dbReference type="InterPro" id="IPR050194">
    <property type="entry name" value="Glycosyltransferase_grp1"/>
</dbReference>
<protein>
    <submittedName>
        <fullName evidence="3">Glycosyltransferase family 1 protein</fullName>
    </submittedName>
</protein>
<name>A0A4Y8KKI5_9MICO</name>
<evidence type="ECO:0000259" key="1">
    <source>
        <dbReference type="Pfam" id="PF00534"/>
    </source>
</evidence>
<dbReference type="EMBL" id="SOHQ01000032">
    <property type="protein sequence ID" value="TFD77071.1"/>
    <property type="molecule type" value="Genomic_DNA"/>
</dbReference>
<feature type="domain" description="Glycosyltransferase subfamily 4-like N-terminal" evidence="2">
    <location>
        <begin position="14"/>
        <end position="173"/>
    </location>
</feature>
<evidence type="ECO:0000313" key="3">
    <source>
        <dbReference type="EMBL" id="TFD77071.1"/>
    </source>
</evidence>
<dbReference type="GO" id="GO:0016758">
    <property type="term" value="F:hexosyltransferase activity"/>
    <property type="evidence" value="ECO:0007669"/>
    <property type="project" value="TreeGrafter"/>
</dbReference>
<dbReference type="PANTHER" id="PTHR45947:SF3">
    <property type="entry name" value="SULFOQUINOVOSYL TRANSFERASE SQD2"/>
    <property type="match status" value="1"/>
</dbReference>